<comment type="caution">
    <text evidence="1">The sequence shown here is derived from an EMBL/GenBank/DDBJ whole genome shotgun (WGS) entry which is preliminary data.</text>
</comment>
<evidence type="ECO:0000313" key="1">
    <source>
        <dbReference type="EMBL" id="GLH96334.1"/>
    </source>
</evidence>
<proteinExistence type="predicted"/>
<dbReference type="Proteomes" id="UP001144280">
    <property type="component" value="Unassembled WGS sequence"/>
</dbReference>
<gene>
    <name evidence="1" type="ORF">Pa4123_16080</name>
</gene>
<organism evidence="1 2">
    <name type="scientific">Phytohabitans aurantiacus</name>
    <dbReference type="NCBI Taxonomy" id="3016789"/>
    <lineage>
        <taxon>Bacteria</taxon>
        <taxon>Bacillati</taxon>
        <taxon>Actinomycetota</taxon>
        <taxon>Actinomycetes</taxon>
        <taxon>Micromonosporales</taxon>
        <taxon>Micromonosporaceae</taxon>
    </lineage>
</organism>
<reference evidence="1" key="1">
    <citation type="submission" date="2022-12" db="EMBL/GenBank/DDBJ databases">
        <title>New Phytohabitans aurantiacus sp. RD004123 nov., an actinomycete isolated from soil.</title>
        <authorList>
            <person name="Triningsih D.W."/>
            <person name="Harunari E."/>
            <person name="Igarashi Y."/>
        </authorList>
    </citation>
    <scope>NUCLEOTIDE SEQUENCE</scope>
    <source>
        <strain evidence="1">RD004123</strain>
    </source>
</reference>
<protein>
    <submittedName>
        <fullName evidence="1">Uncharacterized protein</fullName>
    </submittedName>
</protein>
<keyword evidence="2" id="KW-1185">Reference proteome</keyword>
<accession>A0ABQ5QQ34</accession>
<dbReference type="RefSeq" id="WP_281893529.1">
    <property type="nucleotide sequence ID" value="NZ_BSDI01000007.1"/>
</dbReference>
<name>A0ABQ5QQ34_9ACTN</name>
<sequence length="124" mass="14336">MTVELSGILGEWRNANRHTFGVRRLAVGERDGRVWTHVWCRDPEADHLIDWGEAPAEAIYTDGPRSNRACAYRVFFDLGHAEVQLQFNVMHLITVCAAYTRFTDGSGRRGYFSREYMHRRGEMS</sequence>
<dbReference type="EMBL" id="BSDI01000007">
    <property type="protein sequence ID" value="GLH96334.1"/>
    <property type="molecule type" value="Genomic_DNA"/>
</dbReference>
<evidence type="ECO:0000313" key="2">
    <source>
        <dbReference type="Proteomes" id="UP001144280"/>
    </source>
</evidence>